<dbReference type="AlphaFoldDB" id="A0A6N2BIZ7"/>
<dbReference type="Gene3D" id="1.20.1530.20">
    <property type="match status" value="1"/>
</dbReference>
<accession>A0A6N2BIZ7</accession>
<keyword evidence="2" id="KW-1133">Transmembrane helix</keyword>
<sequence>MAISLYFSPLTSTTPKHYSRIPLYKPITTLTTPKILIPNFKKTNFENLCVFEEKPRWVSIAESVYPVYVTVGGIIAFLKPSTFSWFVKCAPTSYSLALWFIMLAMGITLEIKQLTNLLLQRPLSLVVNFTILY</sequence>
<feature type="transmembrane region" description="Helical" evidence="2">
    <location>
        <begin position="93"/>
        <end position="111"/>
    </location>
</feature>
<keyword evidence="2" id="KW-0812">Transmembrane</keyword>
<dbReference type="InterPro" id="IPR004710">
    <property type="entry name" value="Bilac:Na_transpt"/>
</dbReference>
<comment type="subcellular location">
    <subcellularLocation>
        <location evidence="1">Membrane</location>
        <topology evidence="1">Multi-pass membrane protein</topology>
    </subcellularLocation>
</comment>
<comment type="caution">
    <text evidence="3">The sequence shown here is derived from an EMBL/GenBank/DDBJ whole genome shotgun (WGS) entry which is preliminary data.</text>
</comment>
<keyword evidence="2" id="KW-0472">Membrane</keyword>
<evidence type="ECO:0000313" key="3">
    <source>
        <dbReference type="EMBL" id="TMW93918.1"/>
    </source>
</evidence>
<dbReference type="GO" id="GO:0016020">
    <property type="term" value="C:membrane"/>
    <property type="evidence" value="ECO:0007669"/>
    <property type="project" value="UniProtKB-SubCell"/>
</dbReference>
<protein>
    <submittedName>
        <fullName evidence="3">Uncharacterized protein</fullName>
    </submittedName>
</protein>
<feature type="transmembrane region" description="Helical" evidence="2">
    <location>
        <begin position="64"/>
        <end position="87"/>
    </location>
</feature>
<evidence type="ECO:0000256" key="1">
    <source>
        <dbReference type="ARBA" id="ARBA00004141"/>
    </source>
</evidence>
<dbReference type="PANTHER" id="PTHR10361">
    <property type="entry name" value="SODIUM-BILE ACID COTRANSPORTER"/>
    <property type="match status" value="1"/>
</dbReference>
<gene>
    <name evidence="3" type="ORF">EJD97_010977</name>
</gene>
<evidence type="ECO:0000256" key="2">
    <source>
        <dbReference type="SAM" id="Phobius"/>
    </source>
</evidence>
<proteinExistence type="predicted"/>
<reference evidence="3" key="1">
    <citation type="submission" date="2019-05" db="EMBL/GenBank/DDBJ databases">
        <title>The de novo reference genome and transcriptome assemblies of the wild tomato species Solanum chilense.</title>
        <authorList>
            <person name="Stam R."/>
            <person name="Nosenko T."/>
            <person name="Hoerger A.C."/>
            <person name="Stephan W."/>
            <person name="Seidel M.A."/>
            <person name="Kuhn J.M.M."/>
            <person name="Haberer G."/>
            <person name="Tellier A."/>
        </authorList>
    </citation>
    <scope>NUCLEOTIDE SEQUENCE</scope>
    <source>
        <tissue evidence="3">Mature leaves</tissue>
    </source>
</reference>
<dbReference type="InterPro" id="IPR038770">
    <property type="entry name" value="Na+/solute_symporter_sf"/>
</dbReference>
<dbReference type="PANTHER" id="PTHR10361:SF58">
    <property type="entry name" value="SODIUM_METABOLITE COTRANSPORTER BASS2, CHLOROPLASTIC-RELATED"/>
    <property type="match status" value="1"/>
</dbReference>
<dbReference type="EMBL" id="RXGB01002782">
    <property type="protein sequence ID" value="TMW93918.1"/>
    <property type="molecule type" value="Genomic_DNA"/>
</dbReference>
<organism evidence="3">
    <name type="scientific">Solanum chilense</name>
    <name type="common">Tomato</name>
    <name type="synonym">Lycopersicon chilense</name>
    <dbReference type="NCBI Taxonomy" id="4083"/>
    <lineage>
        <taxon>Eukaryota</taxon>
        <taxon>Viridiplantae</taxon>
        <taxon>Streptophyta</taxon>
        <taxon>Embryophyta</taxon>
        <taxon>Tracheophyta</taxon>
        <taxon>Spermatophyta</taxon>
        <taxon>Magnoliopsida</taxon>
        <taxon>eudicotyledons</taxon>
        <taxon>Gunneridae</taxon>
        <taxon>Pentapetalae</taxon>
        <taxon>asterids</taxon>
        <taxon>lamiids</taxon>
        <taxon>Solanales</taxon>
        <taxon>Solanaceae</taxon>
        <taxon>Solanoideae</taxon>
        <taxon>Solaneae</taxon>
        <taxon>Solanum</taxon>
        <taxon>Solanum subgen. Lycopersicon</taxon>
    </lineage>
</organism>
<name>A0A6N2BIZ7_SOLCI</name>